<dbReference type="PANTHER" id="PTHR46579">
    <property type="entry name" value="F5/8 TYPE C DOMAIN-CONTAINING PROTEIN-RELATED"/>
    <property type="match status" value="1"/>
</dbReference>
<protein>
    <recommendedName>
        <fullName evidence="4">DUF4218 domain-containing protein</fullName>
    </recommendedName>
</protein>
<dbReference type="STRING" id="154538.A0A1M2VPZ1"/>
<organism evidence="2 3">
    <name type="scientific">Trametes pubescens</name>
    <name type="common">White-rot fungus</name>
    <dbReference type="NCBI Taxonomy" id="154538"/>
    <lineage>
        <taxon>Eukaryota</taxon>
        <taxon>Fungi</taxon>
        <taxon>Dikarya</taxon>
        <taxon>Basidiomycota</taxon>
        <taxon>Agaricomycotina</taxon>
        <taxon>Agaricomycetes</taxon>
        <taxon>Polyporales</taxon>
        <taxon>Polyporaceae</taxon>
        <taxon>Trametes</taxon>
    </lineage>
</organism>
<dbReference type="EMBL" id="MNAD01000889">
    <property type="protein sequence ID" value="OJT09667.1"/>
    <property type="molecule type" value="Genomic_DNA"/>
</dbReference>
<name>A0A1M2VPZ1_TRAPU</name>
<dbReference type="PANTHER" id="PTHR46579:SF1">
    <property type="entry name" value="F5_8 TYPE C DOMAIN-CONTAINING PROTEIN"/>
    <property type="match status" value="1"/>
</dbReference>
<dbReference type="OMA" id="DIRCHFA"/>
<comment type="caution">
    <text evidence="2">The sequence shown here is derived from an EMBL/GenBank/DDBJ whole genome shotgun (WGS) entry which is preliminary data.</text>
</comment>
<dbReference type="AlphaFoldDB" id="A0A1M2VPZ1"/>
<dbReference type="OrthoDB" id="3247418at2759"/>
<evidence type="ECO:0000256" key="1">
    <source>
        <dbReference type="SAM" id="MobiDB-lite"/>
    </source>
</evidence>
<evidence type="ECO:0000313" key="3">
    <source>
        <dbReference type="Proteomes" id="UP000184267"/>
    </source>
</evidence>
<accession>A0A1M2VPZ1</accession>
<dbReference type="Proteomes" id="UP000184267">
    <property type="component" value="Unassembled WGS sequence"/>
</dbReference>
<keyword evidence="3" id="KW-1185">Reference proteome</keyword>
<proteinExistence type="predicted"/>
<gene>
    <name evidence="2" type="ORF">TRAPUB_13853</name>
</gene>
<evidence type="ECO:0000313" key="2">
    <source>
        <dbReference type="EMBL" id="OJT09667.1"/>
    </source>
</evidence>
<reference evidence="2 3" key="1">
    <citation type="submission" date="2016-10" db="EMBL/GenBank/DDBJ databases">
        <title>Genome sequence of the basidiomycete white-rot fungus Trametes pubescens.</title>
        <authorList>
            <person name="Makela M.R."/>
            <person name="Granchi Z."/>
            <person name="Peng M."/>
            <person name="De Vries R.P."/>
            <person name="Grigoriev I."/>
            <person name="Riley R."/>
            <person name="Hilden K."/>
        </authorList>
    </citation>
    <scope>NUCLEOTIDE SEQUENCE [LARGE SCALE GENOMIC DNA]</scope>
    <source>
        <strain evidence="2 3">FBCC735</strain>
    </source>
</reference>
<feature type="region of interest" description="Disordered" evidence="1">
    <location>
        <begin position="455"/>
        <end position="485"/>
    </location>
</feature>
<evidence type="ECO:0008006" key="4">
    <source>
        <dbReference type="Google" id="ProtNLM"/>
    </source>
</evidence>
<sequence length="520" mass="58912">MSGPTTDFRLVTGEHAMPRVNVLDQPTLSQIREDIVKTYLPSWLERPPRNFGSAAHGKLKADHWRTVCTVSMVITLVRLWGTATASAEQKALLENFVHLVCAVDLAVRRSVDPDRIAKFDEHMQDYLAGLRLLFEWHQFVPNNHLSLHLKECLDNFGPVHAWWAFPFERFNGLLQKLNTNSKSNSMPLTFMRYFYIGTTVRRMMETAAWPDDAPFKGMLDAYRTAFQDTMRGTRAADATSRKNTAENLAEFVYDEKAATDLPRAIYNALVARISSLASSPFTSLFAPLSDKRPRLSMSAQHVSSIIHNGLTFAIAGRRTRDSFVLFNTRASDELRAGQIQDIFYHVRTEEGKLVMEPFCVVTEYTPMSPEDAVSDPYRKFPDLQTQLYYNQPQEPALISMRDIRSHFAAYIYRPSEIGKECIVVRSLDRISASIVHPPPQPRRLLHPGTSLQRMVKSKKNPPQAGPSGTPSGLSGVLPEGSTSPPSLEQLRFIHTFKEFKHLRNSPHASSYYARDPRLMA</sequence>